<evidence type="ECO:0000259" key="2">
    <source>
        <dbReference type="PROSITE" id="PS51746"/>
    </source>
</evidence>
<dbReference type="Pfam" id="PF00481">
    <property type="entry name" value="PP2C"/>
    <property type="match status" value="1"/>
</dbReference>
<feature type="compositionally biased region" description="Polar residues" evidence="1">
    <location>
        <begin position="155"/>
        <end position="168"/>
    </location>
</feature>
<keyword evidence="4" id="KW-1185">Reference proteome</keyword>
<feature type="non-terminal residue" evidence="3">
    <location>
        <position position="168"/>
    </location>
</feature>
<feature type="domain" description="PPM-type phosphatase" evidence="2">
    <location>
        <begin position="1"/>
        <end position="132"/>
    </location>
</feature>
<dbReference type="EMBL" id="JASPKZ010001607">
    <property type="protein sequence ID" value="KAJ9597470.1"/>
    <property type="molecule type" value="Genomic_DNA"/>
</dbReference>
<dbReference type="InterPro" id="IPR036457">
    <property type="entry name" value="PPM-type-like_dom_sf"/>
</dbReference>
<comment type="caution">
    <text evidence="3">The sequence shown here is derived from an EMBL/GenBank/DDBJ whole genome shotgun (WGS) entry which is preliminary data.</text>
</comment>
<reference evidence="3" key="1">
    <citation type="journal article" date="2023" name="IScience">
        <title>Live-bearing cockroach genome reveals convergent evolutionary mechanisms linked to viviparity in insects and beyond.</title>
        <authorList>
            <person name="Fouks B."/>
            <person name="Harrison M.C."/>
            <person name="Mikhailova A.A."/>
            <person name="Marchal E."/>
            <person name="English S."/>
            <person name="Carruthers M."/>
            <person name="Jennings E.C."/>
            <person name="Chiamaka E.L."/>
            <person name="Frigard R.A."/>
            <person name="Pippel M."/>
            <person name="Attardo G.M."/>
            <person name="Benoit J.B."/>
            <person name="Bornberg-Bauer E."/>
            <person name="Tobe S.S."/>
        </authorList>
    </citation>
    <scope>NUCLEOTIDE SEQUENCE</scope>
    <source>
        <strain evidence="3">Stay&amp;Tobe</strain>
    </source>
</reference>
<evidence type="ECO:0000313" key="3">
    <source>
        <dbReference type="EMBL" id="KAJ9597470.1"/>
    </source>
</evidence>
<evidence type="ECO:0000256" key="1">
    <source>
        <dbReference type="SAM" id="MobiDB-lite"/>
    </source>
</evidence>
<dbReference type="GO" id="GO:0005739">
    <property type="term" value="C:mitochondrion"/>
    <property type="evidence" value="ECO:0007669"/>
    <property type="project" value="TreeGrafter"/>
</dbReference>
<sequence>SRVLATIGVTRGFGDHDLKALNTNISIKPFLLSQPEVQVLDIEEEIIKDSDVLIMGTDGLWDVTSNEKAVEIVQKSLDHFPANDKSRLKYRYTSAAQDLVMHSRGKLFDKNWKTSEGKPATIDDISVFVIPLSHYKEEHLEWKQEYESSPVATEKMSTSDNLQESSRW</sequence>
<organism evidence="3 4">
    <name type="scientific">Diploptera punctata</name>
    <name type="common">Pacific beetle cockroach</name>
    <dbReference type="NCBI Taxonomy" id="6984"/>
    <lineage>
        <taxon>Eukaryota</taxon>
        <taxon>Metazoa</taxon>
        <taxon>Ecdysozoa</taxon>
        <taxon>Arthropoda</taxon>
        <taxon>Hexapoda</taxon>
        <taxon>Insecta</taxon>
        <taxon>Pterygota</taxon>
        <taxon>Neoptera</taxon>
        <taxon>Polyneoptera</taxon>
        <taxon>Dictyoptera</taxon>
        <taxon>Blattodea</taxon>
        <taxon>Blaberoidea</taxon>
        <taxon>Blaberidae</taxon>
        <taxon>Diplopterinae</taxon>
        <taxon>Diploptera</taxon>
    </lineage>
</organism>
<dbReference type="InterPro" id="IPR015655">
    <property type="entry name" value="PP2C"/>
</dbReference>
<dbReference type="SUPFAM" id="SSF81606">
    <property type="entry name" value="PP2C-like"/>
    <property type="match status" value="1"/>
</dbReference>
<gene>
    <name evidence="3" type="ORF">L9F63_011691</name>
</gene>
<dbReference type="GO" id="GO:0004741">
    <property type="term" value="F:[pyruvate dehydrogenase (acetyl-transferring)]-phosphatase activity"/>
    <property type="evidence" value="ECO:0007669"/>
    <property type="project" value="TreeGrafter"/>
</dbReference>
<proteinExistence type="predicted"/>
<dbReference type="PANTHER" id="PTHR13832">
    <property type="entry name" value="PROTEIN PHOSPHATASE 2C"/>
    <property type="match status" value="1"/>
</dbReference>
<name>A0AAD8AEA9_DIPPU</name>
<dbReference type="AlphaFoldDB" id="A0AAD8AEA9"/>
<reference evidence="3" key="2">
    <citation type="submission" date="2023-05" db="EMBL/GenBank/DDBJ databases">
        <authorList>
            <person name="Fouks B."/>
        </authorList>
    </citation>
    <scope>NUCLEOTIDE SEQUENCE</scope>
    <source>
        <strain evidence="3">Stay&amp;Tobe</strain>
        <tissue evidence="3">Testes</tissue>
    </source>
</reference>
<accession>A0AAD8AEA9</accession>
<dbReference type="PROSITE" id="PS51746">
    <property type="entry name" value="PPM_2"/>
    <property type="match status" value="1"/>
</dbReference>
<protein>
    <recommendedName>
        <fullName evidence="2">PPM-type phosphatase domain-containing protein</fullName>
    </recommendedName>
</protein>
<feature type="non-terminal residue" evidence="3">
    <location>
        <position position="1"/>
    </location>
</feature>
<dbReference type="Gene3D" id="3.60.40.10">
    <property type="entry name" value="PPM-type phosphatase domain"/>
    <property type="match status" value="1"/>
</dbReference>
<evidence type="ECO:0000313" key="4">
    <source>
        <dbReference type="Proteomes" id="UP001233999"/>
    </source>
</evidence>
<feature type="region of interest" description="Disordered" evidence="1">
    <location>
        <begin position="146"/>
        <end position="168"/>
    </location>
</feature>
<dbReference type="PANTHER" id="PTHR13832:SF354">
    <property type="entry name" value="GM14138P"/>
    <property type="match status" value="1"/>
</dbReference>
<dbReference type="InterPro" id="IPR001932">
    <property type="entry name" value="PPM-type_phosphatase-like_dom"/>
</dbReference>
<dbReference type="Proteomes" id="UP001233999">
    <property type="component" value="Unassembled WGS sequence"/>
</dbReference>